<evidence type="ECO:0000313" key="3">
    <source>
        <dbReference type="EnsemblPlants" id="OBART07G17950.1"/>
    </source>
</evidence>
<dbReference type="PANTHER" id="PTHR34709:SF52">
    <property type="entry name" value="OS07G0548100 PROTEIN"/>
    <property type="match status" value="1"/>
</dbReference>
<proteinExistence type="predicted"/>
<dbReference type="InterPro" id="IPR036047">
    <property type="entry name" value="F-box-like_dom_sf"/>
</dbReference>
<evidence type="ECO:0000259" key="2">
    <source>
        <dbReference type="SMART" id="SM00256"/>
    </source>
</evidence>
<sequence length="3147" mass="349634">MAPAVLVPIDDSSDGEAGSATVVDVPSPPRPAMDIDGDDDGRDRGGEGDGAAASGGGVDRLSDLSNDILAKILGHLRDIRNVATTAVLSRRWLDLWTHVDIIVLQYDEPPESRIVQEVLAAHARKGSTDTHIRLLEVTSLNSATADATASWLRVAEPRLTGELFFRNRSSVPLEILNEEMVVVEQLVGEFGDLVVDESGAFELPCFMRVTKITLHLGFLGLSLPPSGVFAELRELHLVHVQFNGELTMDDVMLPSLERLDIRHSSGLASLTLRLAPLTLMTLYNVRWLRRLNAELPGLEVLSVIRCFHVHLEGVRILAEELEQLRWLDLYWPGLVYFNRMPRLRTLVPPAVYPYGLQRVLFNRSCQMLLNLCPSIYRVVLIVDIEPEQGGHHGVRPLMEGITQLPHIKILSLNLQTQGHAYGASVLHILTMCTGIAKLSLRNQEDFQVENSCPPNCLCDRPRNWRDKDISMMSLREVEILNFRGRQHELDLVRVLVRVAPALDLVRIICHRSSTAFGVELLRAYVRSFASFRTSVEVSRSSDGEGGSATDVAAPSPAPMDIDGDDDGRDRGGEGDGAAASVPAADGSSAALSLTLGLHVHGDGGGADRLSDLHEDILAKILGHLRDIRNVATTAVLSRRWLDLWTLVDIIVLQYDEPPDSRIVQEVLAARARNGSTATDIRLLEVTSLNSATPDATASWLRVAAPRLTGELFFRNRSSVPSEILNEEMDVVEQLVEELGGLVVDESGAFELPCFMRVTKITLHLGFLGLSLPPSGVFAKLRELHLVHVQFNGELTMDDAMLPSLEWLEIRHSSGLASLTLRLAPLTQMTLYNVRRLRRLNAALPGLEVLSVTECFLEDLEGVSIVAEELEDLRWLDMYQPGLVYFKRMPRLQMLLPPAVYPYGLQNVFFNRSCQMLLNLCPSIDGLLLIVEIELEQGDKHGVRPLMEGITQLPHIKILCLNLLTRGHAYGASVLHILTMCTCIAVLGLRVEEDFQVENACPVNCLCDRPRNWRDKDISMRSLTEIVILNFRGKQHELDLVRVLVQVAPALDLVRITCHRSLAAFGVELLRAYVRSFASFRTSVEVSQSSDGEGGSATDVAAPSPAPMDIDGDDDGRDRRGEGDGGGVDRLSDLSNDTLAKILGHLRDIRNVATTAVLSRRWLDLWTHVDIIVLQYDEPPDSRIVQEVLAAHARKGSTATHIRLLEVTSLNSATADATASWLRVAEPRLTGELLFRNASSVPFELLNDEMVVVEQLVEELGVVVDEMGAGFELPCFMRVTKITLSLGFLGLSLPPSGVFAKLRELHLVYVRFNGELTLDDAMLPSLECLDIGKSRGLASLTLRLAPLTLMALHDMRWLRRLNAVLPGLKELSVSECFLEHLDGVSIVADEMEQLRWPGFYWPGLVYFSRMPRLRTLCVSVSDFAHGSREAFNQGSQMLLNRYPSIHHLELRVVIKTGVTPLMVGITGLPYTKILTLHLVTEGHSYGASVLHILTMCTRIAKLTLMIPKYFEVEDACAEICICDWLPNWRNENILLECLEEVTILYYRGEDDELDLLKLLVRRATGLRRIRIARYCSVADWEIEMLRADLLPPLSWQRARLAAPRVTRDDGFRLRYAAGKSVALTSFFCLGFGTFRGNGFGFGGYCRAGARAAVRVIDREMSIHSTRAMVAIVPINGDGDGEGGSGTFVADNPPDPAPAPMDIDDDGDGRDRGGQGDSPATQDLLSKLNGSGGEGDSPATQDLLSKLNGSGGEGDSAAAARVPGGEGDSAPLSLALGLHLHVHGDGGGGDGVDRISNLPNDILAFILGQLGDTRNAAVTSVLSRRWINLWTQVDILILRYDKPPDSRFVQEALAAHAHATEGSETTAIRLLEVISLNRATPEATAAWLRVAAPRLTGELYFRNRSSAPFEALDLEVFSILYEAVVEQEMIWSSSWFQLPCLTEVTKITLSLGFLGLSLPQSGSFGKLRELHLEHVRFNGDYTLDDAMLPLLEYLGIRRSNGLASLTLRLESLAWMGLYDVVGIRRLDAVVPGLKALCSVGCFCYHEVDSVSIVAEELEEIEWEDFYSPQSFNFNDLPRLMMIHTHCVFCSESNEAFIEGYYQLLLNRYPRISYLDLRFVIELIRDEKSVTDSMRNNIQLPYIRILNLALETEGHVYGASVLHILTKRTTIAELTLVNQEKFKSDNACKLECICDGPPNWRETDISMRYLRKVEILNFRGEEHELDLLRVLVRVAPALKMIRIICHRSFAAWETLSAHIRGFAREATSVEVSLSEATPEATAAWLRVAAPRLTGELYFRNRSSAPFEALDLEVFSILYEAVVEQEMIWSSSWFQLPCLTEVTKITLSLGFLGLSLPQSGSFGKLRELHLEHVRFNGDYTLDDAMLPLLEYLGIRRSNGLASLTLRLESLAWMGLYDVVGIRRLDAVVPGLKALCSVGCFCYHEVDSVSIVAEELEEIEWEDFYSPQSFNFNDLPRLMMIHTHCVFCSESNEAFIEGYYQLLLNRYPRISYLDLRFVIELIRDEKSVTDSMRNNIQLPYIRILNLALETEGHVYGASVLHILTKRTTIAELTLVNQEKFKSDNACKLECICDGPPNWRETDISMRYLRKVEILNFRGEEHELDLLRVLVRVAPALKMIRIICHRSFAAWETLSAHIRGFAREATSVEGEGEGGRDKAVAVAVADPVPAPMDVDGDRGALDVLAPAHMDRDRDRDGGDDRVALVASTSNGGRRRGLLNDLPEDILAGILGRLRDTSAAARTSLLSRRWRHVWKMGVRPPRPMTPAPCAPPSPPTPCTRPPTSNQLYVTSIHSATPDATASWLRVAAPLISGELLFCNRGSVPFHTLFDEVFRHSAIRSKKEARSSSPASREPPRFGCAWGVFAYRSLPPSGVFAALRELHLVFVRFNGGELTLDDTRMPFLEGVEIWCSRGLASLTIRLKHLISMNLYAVRGVVWAQCRGAETQLLGCILLLPFFAVAGYKGARLHCRGGAPGAQMARLHNIFNPSCDRLLKLFSRIRCLEMLVFIEPHLGCVKPLMEGITGLPDISFLHLHLITHRHAYGASVLHILAMCTGISKLKIGQGRYEILNFGGKEHQLDLLRVFVRVATGLRRIRITCHRSFSAWERLSAVIQSSARPEISVKVSQDTPSMQPQ</sequence>
<accession>A0A0D3GS64</accession>
<reference evidence="3" key="2">
    <citation type="submission" date="2015-03" db="UniProtKB">
        <authorList>
            <consortium name="EnsemblPlants"/>
        </authorList>
    </citation>
    <scope>IDENTIFICATION</scope>
</reference>
<feature type="region of interest" description="Disordered" evidence="1">
    <location>
        <begin position="1679"/>
        <end position="1764"/>
    </location>
</feature>
<dbReference type="InterPro" id="IPR055312">
    <property type="entry name" value="FBL15-like"/>
</dbReference>
<feature type="region of interest" description="Disordered" evidence="1">
    <location>
        <begin position="1086"/>
        <end position="1131"/>
    </location>
</feature>
<feature type="domain" description="F-box" evidence="2">
    <location>
        <begin position="1133"/>
        <end position="1174"/>
    </location>
</feature>
<keyword evidence="4" id="KW-1185">Reference proteome</keyword>
<dbReference type="PaxDb" id="65489-OBART07G17950.1"/>
<dbReference type="STRING" id="65489.A0A0D3GS64"/>
<feature type="region of interest" description="Disordered" evidence="1">
    <location>
        <begin position="1"/>
        <end position="58"/>
    </location>
</feature>
<dbReference type="SUPFAM" id="SSF81383">
    <property type="entry name" value="F-box domain"/>
    <property type="match status" value="5"/>
</dbReference>
<feature type="domain" description="F-box" evidence="2">
    <location>
        <begin position="64"/>
        <end position="105"/>
    </location>
</feature>
<feature type="domain" description="F-box" evidence="2">
    <location>
        <begin position="1796"/>
        <end position="1837"/>
    </location>
</feature>
<dbReference type="Proteomes" id="UP000026960">
    <property type="component" value="Chromosome 7"/>
</dbReference>
<dbReference type="EnsemblPlants" id="OBART07G17950.1">
    <property type="protein sequence ID" value="OBART07G17950.1"/>
    <property type="gene ID" value="OBART07G17950"/>
</dbReference>
<dbReference type="SUPFAM" id="SSF52058">
    <property type="entry name" value="L domain-like"/>
    <property type="match status" value="1"/>
</dbReference>
<evidence type="ECO:0000313" key="4">
    <source>
        <dbReference type="Proteomes" id="UP000026960"/>
    </source>
</evidence>
<dbReference type="Gramene" id="OBART07G17950.1">
    <property type="protein sequence ID" value="OBART07G17950.1"/>
    <property type="gene ID" value="OBART07G17950"/>
</dbReference>
<dbReference type="SUPFAM" id="SSF52047">
    <property type="entry name" value="RNI-like"/>
    <property type="match status" value="1"/>
</dbReference>
<dbReference type="eggNOG" id="ENOG502QWF7">
    <property type="taxonomic scope" value="Eukaryota"/>
</dbReference>
<name>A0A0D3GS64_9ORYZ</name>
<evidence type="ECO:0000256" key="1">
    <source>
        <dbReference type="SAM" id="MobiDB-lite"/>
    </source>
</evidence>
<dbReference type="InterPro" id="IPR001810">
    <property type="entry name" value="F-box_dom"/>
</dbReference>
<dbReference type="Pfam" id="PF00646">
    <property type="entry name" value="F-box"/>
    <property type="match status" value="1"/>
</dbReference>
<feature type="region of interest" description="Disordered" evidence="1">
    <location>
        <begin position="538"/>
        <end position="582"/>
    </location>
</feature>
<dbReference type="HOGENOM" id="CLU_225649_0_0_1"/>
<protein>
    <recommendedName>
        <fullName evidence="2">F-box domain-containing protein</fullName>
    </recommendedName>
</protein>
<dbReference type="Gene3D" id="3.80.10.10">
    <property type="entry name" value="Ribonuclease Inhibitor"/>
    <property type="match status" value="2"/>
</dbReference>
<organism evidence="3">
    <name type="scientific">Oryza barthii</name>
    <dbReference type="NCBI Taxonomy" id="65489"/>
    <lineage>
        <taxon>Eukaryota</taxon>
        <taxon>Viridiplantae</taxon>
        <taxon>Streptophyta</taxon>
        <taxon>Embryophyta</taxon>
        <taxon>Tracheophyta</taxon>
        <taxon>Spermatophyta</taxon>
        <taxon>Magnoliopsida</taxon>
        <taxon>Liliopsida</taxon>
        <taxon>Poales</taxon>
        <taxon>Poaceae</taxon>
        <taxon>BOP clade</taxon>
        <taxon>Oryzoideae</taxon>
        <taxon>Oryzeae</taxon>
        <taxon>Oryzinae</taxon>
        <taxon>Oryza</taxon>
    </lineage>
</organism>
<reference evidence="3" key="1">
    <citation type="journal article" date="2009" name="Rice">
        <title>De Novo Next Generation Sequencing of Plant Genomes.</title>
        <authorList>
            <person name="Rounsley S."/>
            <person name="Marri P.R."/>
            <person name="Yu Y."/>
            <person name="He R."/>
            <person name="Sisneros N."/>
            <person name="Goicoechea J.L."/>
            <person name="Lee S.J."/>
            <person name="Angelova A."/>
            <person name="Kudrna D."/>
            <person name="Luo M."/>
            <person name="Affourtit J."/>
            <person name="Desany B."/>
            <person name="Knight J."/>
            <person name="Niazi F."/>
            <person name="Egholm M."/>
            <person name="Wing R.A."/>
        </authorList>
    </citation>
    <scope>NUCLEOTIDE SEQUENCE [LARGE SCALE GENOMIC DNA]</scope>
    <source>
        <strain evidence="3">cv. IRGC 105608</strain>
    </source>
</reference>
<feature type="domain" description="F-box" evidence="2">
    <location>
        <begin position="2735"/>
        <end position="2775"/>
    </location>
</feature>
<dbReference type="InterPro" id="IPR032675">
    <property type="entry name" value="LRR_dom_sf"/>
</dbReference>
<dbReference type="PANTHER" id="PTHR34709">
    <property type="entry name" value="OS10G0396666 PROTEIN"/>
    <property type="match status" value="1"/>
</dbReference>
<dbReference type="SMART" id="SM00256">
    <property type="entry name" value="FBOX"/>
    <property type="match status" value="4"/>
</dbReference>